<dbReference type="GO" id="GO:0000981">
    <property type="term" value="F:DNA-binding transcription factor activity, RNA polymerase II-specific"/>
    <property type="evidence" value="ECO:0007669"/>
    <property type="project" value="InterPro"/>
</dbReference>
<dbReference type="PANTHER" id="PTHR47338:SF29">
    <property type="entry name" value="ZN(2)-C6 FUNGAL-TYPE DOMAIN-CONTAINING PROTEIN"/>
    <property type="match status" value="1"/>
</dbReference>
<dbReference type="eggNOG" id="ENOG502SJSD">
    <property type="taxonomic scope" value="Eukaryota"/>
</dbReference>
<dbReference type="InterPro" id="IPR007219">
    <property type="entry name" value="XnlR_reg_dom"/>
</dbReference>
<proteinExistence type="predicted"/>
<dbReference type="CDD" id="cd12148">
    <property type="entry name" value="fungal_TF_MHR"/>
    <property type="match status" value="1"/>
</dbReference>
<keyword evidence="4" id="KW-0804">Transcription</keyword>
<name>A0A0W0G2P1_MONRR</name>
<dbReference type="EMBL" id="LATX01001295">
    <property type="protein sequence ID" value="KTB42807.1"/>
    <property type="molecule type" value="Genomic_DNA"/>
</dbReference>
<comment type="caution">
    <text evidence="8">The sequence shown here is derived from an EMBL/GenBank/DDBJ whole genome shotgun (WGS) entry which is preliminary data.</text>
</comment>
<gene>
    <name evidence="8" type="ORF">WG66_4606</name>
</gene>
<dbReference type="AlphaFoldDB" id="A0A0W0G2P1"/>
<accession>A0A0W0G2P1</accession>
<reference evidence="8 9" key="1">
    <citation type="submission" date="2015-12" db="EMBL/GenBank/DDBJ databases">
        <title>Draft genome sequence of Moniliophthora roreri, the causal agent of frosty pod rot of cacao.</title>
        <authorList>
            <person name="Aime M.C."/>
            <person name="Diaz-Valderrama J.R."/>
            <person name="Kijpornyongpan T."/>
            <person name="Phillips-Mora W."/>
        </authorList>
    </citation>
    <scope>NUCLEOTIDE SEQUENCE [LARGE SCALE GENOMIC DNA]</scope>
    <source>
        <strain evidence="8 9">MCA 2952</strain>
    </source>
</reference>
<evidence type="ECO:0000313" key="8">
    <source>
        <dbReference type="EMBL" id="KTB42807.1"/>
    </source>
</evidence>
<dbReference type="Pfam" id="PF04082">
    <property type="entry name" value="Fungal_trans"/>
    <property type="match status" value="1"/>
</dbReference>
<keyword evidence="3" id="KW-0805">Transcription regulation</keyword>
<evidence type="ECO:0000256" key="3">
    <source>
        <dbReference type="ARBA" id="ARBA00023015"/>
    </source>
</evidence>
<dbReference type="Proteomes" id="UP000054988">
    <property type="component" value="Unassembled WGS sequence"/>
</dbReference>
<evidence type="ECO:0000256" key="1">
    <source>
        <dbReference type="ARBA" id="ARBA00004123"/>
    </source>
</evidence>
<dbReference type="GO" id="GO:0005634">
    <property type="term" value="C:nucleus"/>
    <property type="evidence" value="ECO:0007669"/>
    <property type="project" value="UniProtKB-SubCell"/>
</dbReference>
<evidence type="ECO:0000256" key="5">
    <source>
        <dbReference type="ARBA" id="ARBA00023242"/>
    </source>
</evidence>
<sequence length="364" mass="41089">MEKLENRILELEEKLRQQNGSFGLGHDSGRSSNEGNSQPSDGSQRYTPNNAFTPSISVNDHVISFLHSSSSDAMFFPNWPQNLPEPELLHHLVELFFTFYPHAKQLFHAATFMASLVLPPEHPKFPATPVLHAICALASSYTRVVSSAPPVDYSQVPTSEMFTHRYRLNENFSDRQARLSQETAMEQESMGVNLLQIVQANIILSWYFCSHARSAELFLTSARALRLSVPLSLNVCPPFHSIAKTARSASLLPAAKTVIDDETRRNTFWLAYAIERCHGIANGWASSLDDQDIFQLLPVRNDQFQRAELVPPSNRQWSHTRDLLLSHPEDQVDSFILYIKVLSKLFLQNNLASDDPVHSHRAPS</sequence>
<evidence type="ECO:0000256" key="4">
    <source>
        <dbReference type="ARBA" id="ARBA00023163"/>
    </source>
</evidence>
<feature type="compositionally biased region" description="Polar residues" evidence="6">
    <location>
        <begin position="30"/>
        <end position="51"/>
    </location>
</feature>
<protein>
    <recommendedName>
        <fullName evidence="7">Xylanolytic transcriptional activator regulatory domain-containing protein</fullName>
    </recommendedName>
</protein>
<dbReference type="PANTHER" id="PTHR47338">
    <property type="entry name" value="ZN(II)2CYS6 TRANSCRIPTION FACTOR (EUROFUNG)-RELATED"/>
    <property type="match status" value="1"/>
</dbReference>
<feature type="domain" description="Xylanolytic transcriptional activator regulatory" evidence="7">
    <location>
        <begin position="96"/>
        <end position="344"/>
    </location>
</feature>
<dbReference type="GO" id="GO:0006351">
    <property type="term" value="P:DNA-templated transcription"/>
    <property type="evidence" value="ECO:0007669"/>
    <property type="project" value="InterPro"/>
</dbReference>
<feature type="region of interest" description="Disordered" evidence="6">
    <location>
        <begin position="17"/>
        <end position="51"/>
    </location>
</feature>
<evidence type="ECO:0000259" key="7">
    <source>
        <dbReference type="Pfam" id="PF04082"/>
    </source>
</evidence>
<evidence type="ECO:0000313" key="9">
    <source>
        <dbReference type="Proteomes" id="UP000054988"/>
    </source>
</evidence>
<comment type="subcellular location">
    <subcellularLocation>
        <location evidence="1">Nucleus</location>
    </subcellularLocation>
</comment>
<dbReference type="InterPro" id="IPR050815">
    <property type="entry name" value="TF_fung"/>
</dbReference>
<evidence type="ECO:0000256" key="2">
    <source>
        <dbReference type="ARBA" id="ARBA00022723"/>
    </source>
</evidence>
<dbReference type="GO" id="GO:0003677">
    <property type="term" value="F:DNA binding"/>
    <property type="evidence" value="ECO:0007669"/>
    <property type="project" value="InterPro"/>
</dbReference>
<keyword evidence="5" id="KW-0539">Nucleus</keyword>
<evidence type="ECO:0000256" key="6">
    <source>
        <dbReference type="SAM" id="MobiDB-lite"/>
    </source>
</evidence>
<keyword evidence="2" id="KW-0479">Metal-binding</keyword>
<dbReference type="GO" id="GO:0008270">
    <property type="term" value="F:zinc ion binding"/>
    <property type="evidence" value="ECO:0007669"/>
    <property type="project" value="InterPro"/>
</dbReference>
<organism evidence="8 9">
    <name type="scientific">Moniliophthora roreri</name>
    <name type="common">Frosty pod rot fungus</name>
    <name type="synonym">Monilia roreri</name>
    <dbReference type="NCBI Taxonomy" id="221103"/>
    <lineage>
        <taxon>Eukaryota</taxon>
        <taxon>Fungi</taxon>
        <taxon>Dikarya</taxon>
        <taxon>Basidiomycota</taxon>
        <taxon>Agaricomycotina</taxon>
        <taxon>Agaricomycetes</taxon>
        <taxon>Agaricomycetidae</taxon>
        <taxon>Agaricales</taxon>
        <taxon>Marasmiineae</taxon>
        <taxon>Marasmiaceae</taxon>
        <taxon>Moniliophthora</taxon>
    </lineage>
</organism>